<dbReference type="Pfam" id="PF07690">
    <property type="entry name" value="MFS_1"/>
    <property type="match status" value="1"/>
</dbReference>
<dbReference type="Gene3D" id="1.20.1720.10">
    <property type="entry name" value="Multidrug resistance protein D"/>
    <property type="match status" value="1"/>
</dbReference>
<comment type="similarity">
    <text evidence="2">Belongs to the major facilitator superfamily.</text>
</comment>
<dbReference type="PANTHER" id="PTHR23501">
    <property type="entry name" value="MAJOR FACILITATOR SUPERFAMILY"/>
    <property type="match status" value="1"/>
</dbReference>
<feature type="transmembrane region" description="Helical" evidence="8">
    <location>
        <begin position="523"/>
        <end position="547"/>
    </location>
</feature>
<dbReference type="OrthoDB" id="3437016at2759"/>
<feature type="transmembrane region" description="Helical" evidence="8">
    <location>
        <begin position="414"/>
        <end position="435"/>
    </location>
</feature>
<dbReference type="CDD" id="cd17502">
    <property type="entry name" value="MFS_Azr1_MDR_like"/>
    <property type="match status" value="1"/>
</dbReference>
<keyword evidence="3" id="KW-0813">Transport</keyword>
<dbReference type="Gene3D" id="1.20.1250.20">
    <property type="entry name" value="MFS general substrate transporter like domains"/>
    <property type="match status" value="1"/>
</dbReference>
<dbReference type="EMBL" id="SEOQ01000367">
    <property type="protein sequence ID" value="TFY64599.1"/>
    <property type="molecule type" value="Genomic_DNA"/>
</dbReference>
<sequence length="754" mass="80767">MISYADIPPSDCVGVHLAMSSIKTNVMNFLWAFDFSHAHDPVTKEPISANINSFAQVRDFVFIDDKTTAVPIAFKGTTLAPKPFVCSIQPRSAAHIRIIERNFLHARPVYEQFEQELSPEDAAFITWPPGEMASRLTTNQEIAGSTPAVVIIIGSNSCFSSPATVEDFGQFRLALSCSVYSLSEADPTEVAACRIEIAETSDMSDETTPLLSEERNGTIHKNVQEEWDSQIAGHDTSAGPSEAESPLPEDKDPGKSFVALATTIMPMAVGTFLASMDYTIVASSFAAIGSDLKQLQNTSWIATGYMLTSTSFQPLYGKLSDIFGRKPCLLFAYSVFALGCLFCGLARNMNELIAARALAGIGGGGMSTIVSIIMSDIIPLRSRGTWQGIINIVWASGSACGAPLGGLLADSIGWRWAFLFQVPISVLAFTSVSIALKLPKPVAADFRARLKRIDFAGSLTLVLAVSFLLLGLDRGGNVAWDDKFTIGALAAAAVLSALFGLVETRLAREPFAPSRIALNPMLLASYLCNFFSVASSMSLVFYVALYVQAVRLGSAKDSGLVLLPSIFGGVIGSLGSGLIMQATGKYHVLTVTNYFIMVAGIALITLVTAVIAYSLPVLEIGLTLMSIGNGSGITTTLIALIAHAGPADQAVATAVSYLFRSLGSVVGLAVSSTLFQDTLRRYLRSRLDGQDVEEIVSRVRESLTYIDTLDPAVRAVVRTSYEQSIHSVFFFSLGLAVCALVSSFFIREKPLVRS</sequence>
<feature type="transmembrane region" description="Helical" evidence="8">
    <location>
        <begin position="559"/>
        <end position="579"/>
    </location>
</feature>
<evidence type="ECO:0000256" key="5">
    <source>
        <dbReference type="ARBA" id="ARBA00022989"/>
    </source>
</evidence>
<keyword evidence="4 8" id="KW-0812">Transmembrane</keyword>
<dbReference type="GO" id="GO:0000329">
    <property type="term" value="C:fungal-type vacuole membrane"/>
    <property type="evidence" value="ECO:0007669"/>
    <property type="project" value="TreeGrafter"/>
</dbReference>
<accession>A0A4Y9YU52</accession>
<dbReference type="GO" id="GO:0012505">
    <property type="term" value="C:endomembrane system"/>
    <property type="evidence" value="ECO:0007669"/>
    <property type="project" value="UniProtKB-SubCell"/>
</dbReference>
<protein>
    <recommendedName>
        <fullName evidence="9">Major facilitator superfamily (MFS) profile domain-containing protein</fullName>
    </recommendedName>
</protein>
<dbReference type="STRING" id="205917.A0A4Y9YU52"/>
<feature type="transmembrane region" description="Helical" evidence="8">
    <location>
        <begin position="654"/>
        <end position="675"/>
    </location>
</feature>
<evidence type="ECO:0000256" key="2">
    <source>
        <dbReference type="ARBA" id="ARBA00008335"/>
    </source>
</evidence>
<reference evidence="10 11" key="1">
    <citation type="submission" date="2019-02" db="EMBL/GenBank/DDBJ databases">
        <title>Genome sequencing of the rare red list fungi Dentipellis fragilis.</title>
        <authorList>
            <person name="Buettner E."/>
            <person name="Kellner H."/>
        </authorList>
    </citation>
    <scope>NUCLEOTIDE SEQUENCE [LARGE SCALE GENOMIC DNA]</scope>
    <source>
        <strain evidence="10 11">DSM 105465</strain>
    </source>
</reference>
<evidence type="ECO:0000256" key="6">
    <source>
        <dbReference type="ARBA" id="ARBA00023136"/>
    </source>
</evidence>
<evidence type="ECO:0000256" key="1">
    <source>
        <dbReference type="ARBA" id="ARBA00004127"/>
    </source>
</evidence>
<feature type="transmembrane region" description="Helical" evidence="8">
    <location>
        <begin position="620"/>
        <end position="642"/>
    </location>
</feature>
<dbReference type="GO" id="GO:0015174">
    <property type="term" value="F:basic amino acid transmembrane transporter activity"/>
    <property type="evidence" value="ECO:0007669"/>
    <property type="project" value="TreeGrafter"/>
</dbReference>
<evidence type="ECO:0000256" key="4">
    <source>
        <dbReference type="ARBA" id="ARBA00022692"/>
    </source>
</evidence>
<organism evidence="10 11">
    <name type="scientific">Dentipellis fragilis</name>
    <dbReference type="NCBI Taxonomy" id="205917"/>
    <lineage>
        <taxon>Eukaryota</taxon>
        <taxon>Fungi</taxon>
        <taxon>Dikarya</taxon>
        <taxon>Basidiomycota</taxon>
        <taxon>Agaricomycotina</taxon>
        <taxon>Agaricomycetes</taxon>
        <taxon>Russulales</taxon>
        <taxon>Hericiaceae</taxon>
        <taxon>Dentipellis</taxon>
    </lineage>
</organism>
<evidence type="ECO:0000256" key="8">
    <source>
        <dbReference type="SAM" id="Phobius"/>
    </source>
</evidence>
<dbReference type="FunFam" id="1.20.1720.10:FF:000013">
    <property type="entry name" value="Related to multidrug resistance proteins"/>
    <property type="match status" value="1"/>
</dbReference>
<feature type="transmembrane region" description="Helical" evidence="8">
    <location>
        <begin position="353"/>
        <end position="374"/>
    </location>
</feature>
<dbReference type="Proteomes" id="UP000298327">
    <property type="component" value="Unassembled WGS sequence"/>
</dbReference>
<feature type="transmembrane region" description="Helical" evidence="8">
    <location>
        <begin position="455"/>
        <end position="472"/>
    </location>
</feature>
<name>A0A4Y9YU52_9AGAM</name>
<dbReference type="SUPFAM" id="SSF103473">
    <property type="entry name" value="MFS general substrate transporter"/>
    <property type="match status" value="1"/>
</dbReference>
<evidence type="ECO:0000256" key="3">
    <source>
        <dbReference type="ARBA" id="ARBA00022448"/>
    </source>
</evidence>
<dbReference type="PROSITE" id="PS50850">
    <property type="entry name" value="MFS"/>
    <property type="match status" value="1"/>
</dbReference>
<keyword evidence="5 8" id="KW-1133">Transmembrane helix</keyword>
<proteinExistence type="inferred from homology"/>
<dbReference type="InterPro" id="IPR020846">
    <property type="entry name" value="MFS_dom"/>
</dbReference>
<feature type="transmembrane region" description="Helical" evidence="8">
    <location>
        <begin position="484"/>
        <end position="502"/>
    </location>
</feature>
<feature type="transmembrane region" description="Helical" evidence="8">
    <location>
        <begin position="328"/>
        <end position="347"/>
    </location>
</feature>
<feature type="transmembrane region" description="Helical" evidence="8">
    <location>
        <begin position="591"/>
        <end position="614"/>
    </location>
</feature>
<dbReference type="InterPro" id="IPR011701">
    <property type="entry name" value="MFS"/>
</dbReference>
<dbReference type="PANTHER" id="PTHR23501:SF84">
    <property type="entry name" value="VACUOLAR MEMBRANE AMINO ACID UPTAKE TRANSPORTER FNX2"/>
    <property type="match status" value="1"/>
</dbReference>
<comment type="subcellular location">
    <subcellularLocation>
        <location evidence="1">Endomembrane system</location>
        <topology evidence="1">Multi-pass membrane protein</topology>
    </subcellularLocation>
</comment>
<dbReference type="AlphaFoldDB" id="A0A4Y9YU52"/>
<feature type="transmembrane region" description="Helical" evidence="8">
    <location>
        <begin position="728"/>
        <end position="746"/>
    </location>
</feature>
<feature type="domain" description="Major facilitator superfamily (MFS) profile" evidence="9">
    <location>
        <begin position="263"/>
        <end position="751"/>
    </location>
</feature>
<feature type="region of interest" description="Disordered" evidence="7">
    <location>
        <begin position="232"/>
        <end position="252"/>
    </location>
</feature>
<evidence type="ECO:0000313" key="11">
    <source>
        <dbReference type="Proteomes" id="UP000298327"/>
    </source>
</evidence>
<keyword evidence="6 8" id="KW-0472">Membrane</keyword>
<feature type="transmembrane region" description="Helical" evidence="8">
    <location>
        <begin position="386"/>
        <end position="408"/>
    </location>
</feature>
<dbReference type="InterPro" id="IPR036259">
    <property type="entry name" value="MFS_trans_sf"/>
</dbReference>
<gene>
    <name evidence="10" type="ORF">EVG20_g5890</name>
</gene>
<evidence type="ECO:0000256" key="7">
    <source>
        <dbReference type="SAM" id="MobiDB-lite"/>
    </source>
</evidence>
<comment type="caution">
    <text evidence="10">The sequence shown here is derived from an EMBL/GenBank/DDBJ whole genome shotgun (WGS) entry which is preliminary data.</text>
</comment>
<keyword evidence="11" id="KW-1185">Reference proteome</keyword>
<evidence type="ECO:0000259" key="9">
    <source>
        <dbReference type="PROSITE" id="PS50850"/>
    </source>
</evidence>
<evidence type="ECO:0000313" key="10">
    <source>
        <dbReference type="EMBL" id="TFY64599.1"/>
    </source>
</evidence>